<dbReference type="Gene3D" id="3.30.70.1820">
    <property type="entry name" value="L1 transposable element, RRM domain"/>
    <property type="match status" value="1"/>
</dbReference>
<keyword evidence="1" id="KW-0175">Coiled coil</keyword>
<dbReference type="Proteomes" id="UP001652625">
    <property type="component" value="Chromosome 07"/>
</dbReference>
<keyword evidence="2" id="KW-1185">Reference proteome</keyword>
<dbReference type="RefSeq" id="XP_065656772.1">
    <property type="nucleotide sequence ID" value="XM_065800700.1"/>
</dbReference>
<gene>
    <name evidence="3" type="primary">LOC136082183</name>
</gene>
<feature type="coiled-coil region" evidence="1">
    <location>
        <begin position="17"/>
        <end position="87"/>
    </location>
</feature>
<protein>
    <submittedName>
        <fullName evidence="3">Uncharacterized protein LOC136082183</fullName>
    </submittedName>
</protein>
<evidence type="ECO:0000256" key="1">
    <source>
        <dbReference type="SAM" id="Coils"/>
    </source>
</evidence>
<accession>A0ABM4C5D1</accession>
<evidence type="ECO:0000313" key="3">
    <source>
        <dbReference type="RefSeq" id="XP_065656772.1"/>
    </source>
</evidence>
<dbReference type="GeneID" id="136082183"/>
<proteinExistence type="predicted"/>
<reference evidence="3" key="1">
    <citation type="submission" date="2025-08" db="UniProtKB">
        <authorList>
            <consortium name="RefSeq"/>
        </authorList>
    </citation>
    <scope>IDENTIFICATION</scope>
</reference>
<dbReference type="PANTHER" id="PTHR11505">
    <property type="entry name" value="L1 TRANSPOSABLE ELEMENT-RELATED"/>
    <property type="match status" value="1"/>
</dbReference>
<evidence type="ECO:0000313" key="2">
    <source>
        <dbReference type="Proteomes" id="UP001652625"/>
    </source>
</evidence>
<name>A0ABM4C5D1_HYDVU</name>
<organism evidence="2 3">
    <name type="scientific">Hydra vulgaris</name>
    <name type="common">Hydra</name>
    <name type="synonym">Hydra attenuata</name>
    <dbReference type="NCBI Taxonomy" id="6087"/>
    <lineage>
        <taxon>Eukaryota</taxon>
        <taxon>Metazoa</taxon>
        <taxon>Cnidaria</taxon>
        <taxon>Hydrozoa</taxon>
        <taxon>Hydroidolina</taxon>
        <taxon>Anthoathecata</taxon>
        <taxon>Aplanulata</taxon>
        <taxon>Hydridae</taxon>
        <taxon>Hydra</taxon>
    </lineage>
</organism>
<dbReference type="InterPro" id="IPR004244">
    <property type="entry name" value="Transposase_22"/>
</dbReference>
<sequence length="246" mass="29185">MEINIKNIEKIITSKLEEQKKSILAETERLLKDHEKNFTTIISSNFKIITARLDKMDAEIHNNKLNIRRVENEIDEIKVSLNFQEEKAKDELIHIKTKYDNEILMLKKKSIDLENRSRRNNLRIDGIKENPEENWSDCEKAVKDIFKTKLNILSEVVVERAHRVGAVKDNKTPRSIVLKLLNYHDKSKILSSVNKLKGTGIYINEDYAKETMLERKKLWEEVKRLRNEDKFAVIKFDKIYCRDFRK</sequence>